<dbReference type="Pfam" id="PF04101">
    <property type="entry name" value="Glyco_tran_28_C"/>
    <property type="match status" value="1"/>
</dbReference>
<comment type="caution">
    <text evidence="14">The sequence shown here is derived from an EMBL/GenBank/DDBJ whole genome shotgun (WGS) entry which is preliminary data.</text>
</comment>
<reference evidence="14 15" key="1">
    <citation type="submission" date="2015-08" db="EMBL/GenBank/DDBJ databases">
        <title>Comparative genomics of the Campylobacter concisus group.</title>
        <authorList>
            <person name="Yee E."/>
            <person name="Chapman M.H."/>
            <person name="Huynh S."/>
            <person name="Bono J.L."/>
            <person name="On S.L."/>
            <person name="St Leger J."/>
            <person name="Foster G."/>
            <person name="Parker C.T."/>
            <person name="Miller W.G."/>
        </authorList>
    </citation>
    <scope>NUCLEOTIDE SEQUENCE [LARGE SCALE GENOMIC DNA]</scope>
    <source>
        <strain evidence="14 15">RM9337</strain>
    </source>
</reference>
<evidence type="ECO:0000313" key="16">
    <source>
        <dbReference type="Proteomes" id="UP001318760"/>
    </source>
</evidence>
<feature type="domain" description="Glycosyltransferase family 28 N-terminal" evidence="11">
    <location>
        <begin position="2"/>
        <end position="140"/>
    </location>
</feature>
<dbReference type="AlphaFoldDB" id="A0AAW3ZU03"/>
<dbReference type="CDD" id="cd03785">
    <property type="entry name" value="GT28_MurG"/>
    <property type="match status" value="1"/>
</dbReference>
<dbReference type="Gene3D" id="3.40.50.2000">
    <property type="entry name" value="Glycogen Phosphorylase B"/>
    <property type="match status" value="2"/>
</dbReference>
<feature type="binding site" evidence="10">
    <location>
        <begin position="9"/>
        <end position="11"/>
    </location>
    <ligand>
        <name>UDP-N-acetyl-alpha-D-glucosamine</name>
        <dbReference type="ChEBI" id="CHEBI:57705"/>
    </ligand>
</feature>
<evidence type="ECO:0000256" key="10">
    <source>
        <dbReference type="HAMAP-Rule" id="MF_00033"/>
    </source>
</evidence>
<keyword evidence="8 10" id="KW-0131">Cell cycle</keyword>
<proteinExistence type="inferred from homology"/>
<evidence type="ECO:0000256" key="5">
    <source>
        <dbReference type="ARBA" id="ARBA00022960"/>
    </source>
</evidence>
<keyword evidence="15" id="KW-1185">Reference proteome</keyword>
<dbReference type="Proteomes" id="UP000650616">
    <property type="component" value="Unassembled WGS sequence"/>
</dbReference>
<dbReference type="EMBL" id="LIWG01000004">
    <property type="protein sequence ID" value="MBE3608022.1"/>
    <property type="molecule type" value="Genomic_DNA"/>
</dbReference>
<dbReference type="GO" id="GO:0008360">
    <property type="term" value="P:regulation of cell shape"/>
    <property type="evidence" value="ECO:0007669"/>
    <property type="project" value="UniProtKB-KW"/>
</dbReference>
<dbReference type="Pfam" id="PF03033">
    <property type="entry name" value="Glyco_transf_28"/>
    <property type="match status" value="1"/>
</dbReference>
<evidence type="ECO:0000256" key="3">
    <source>
        <dbReference type="ARBA" id="ARBA00022676"/>
    </source>
</evidence>
<evidence type="ECO:0000259" key="11">
    <source>
        <dbReference type="Pfam" id="PF03033"/>
    </source>
</evidence>
<evidence type="ECO:0000256" key="9">
    <source>
        <dbReference type="ARBA" id="ARBA00023316"/>
    </source>
</evidence>
<feature type="binding site" evidence="10">
    <location>
        <position position="279"/>
    </location>
    <ligand>
        <name>UDP-N-acetyl-alpha-D-glucosamine</name>
        <dbReference type="ChEBI" id="CHEBI:57705"/>
    </ligand>
</feature>
<dbReference type="PANTHER" id="PTHR21015">
    <property type="entry name" value="UDP-N-ACETYLGLUCOSAMINE--N-ACETYLMURAMYL-(PENTAPEPTIDE) PYROPHOSPHORYL-UNDECAPRENOL N-ACETYLGLUCOSAMINE TRANSFERASE 1"/>
    <property type="match status" value="1"/>
</dbReference>
<comment type="subcellular location">
    <subcellularLocation>
        <location evidence="10">Cell membrane</location>
        <topology evidence="10">Peripheral membrane protein</topology>
        <orientation evidence="10">Cytoplasmic side</orientation>
    </subcellularLocation>
</comment>
<name>A0AAW3ZU03_9BACT</name>
<feature type="binding site" evidence="10">
    <location>
        <position position="177"/>
    </location>
    <ligand>
        <name>UDP-N-acetyl-alpha-D-glucosamine</name>
        <dbReference type="ChEBI" id="CHEBI:57705"/>
    </ligand>
</feature>
<evidence type="ECO:0000259" key="12">
    <source>
        <dbReference type="Pfam" id="PF04101"/>
    </source>
</evidence>
<dbReference type="RefSeq" id="WP_170016111.1">
    <property type="nucleotide sequence ID" value="NZ_CP012545.1"/>
</dbReference>
<evidence type="ECO:0000256" key="8">
    <source>
        <dbReference type="ARBA" id="ARBA00023306"/>
    </source>
</evidence>
<comment type="function">
    <text evidence="10">Cell wall formation. Catalyzes the transfer of a GlcNAc subunit on undecaprenyl-pyrophosphoryl-MurNAc-pentapeptide (lipid intermediate I) to form undecaprenyl-pyrophosphoryl-MurNAc-(pentapeptide)GlcNAc (lipid intermediate II).</text>
</comment>
<accession>A0AAW3ZU03</accession>
<reference evidence="13 16" key="2">
    <citation type="submission" date="2020-10" db="EMBL/GenBank/DDBJ databases">
        <title>Campylobacter californiensis sp. nov. isolated from cattle and feral swine in California.</title>
        <authorList>
            <person name="Miller W.G."/>
        </authorList>
    </citation>
    <scope>NUCLEOTIDE SEQUENCE [LARGE SCALE GENOMIC DNA]</scope>
    <source>
        <strain evidence="13 16">RM12919</strain>
    </source>
</reference>
<evidence type="ECO:0000313" key="14">
    <source>
        <dbReference type="EMBL" id="MBE3608022.1"/>
    </source>
</evidence>
<keyword evidence="2 10" id="KW-0132">Cell division</keyword>
<evidence type="ECO:0000256" key="1">
    <source>
        <dbReference type="ARBA" id="ARBA00022475"/>
    </source>
</evidence>
<comment type="catalytic activity">
    <reaction evidence="10">
        <text>di-trans,octa-cis-undecaprenyl diphospho-N-acetyl-alpha-D-muramoyl-L-alanyl-D-glutamyl-meso-2,6-diaminopimeloyl-D-alanyl-D-alanine + UDP-N-acetyl-alpha-D-glucosamine = di-trans,octa-cis-undecaprenyl diphospho-[N-acetyl-alpha-D-glucosaminyl-(1-&gt;4)]-N-acetyl-alpha-D-muramoyl-L-alanyl-D-glutamyl-meso-2,6-diaminopimeloyl-D-alanyl-D-alanine + UDP + H(+)</text>
        <dbReference type="Rhea" id="RHEA:31227"/>
        <dbReference type="ChEBI" id="CHEBI:15378"/>
        <dbReference type="ChEBI" id="CHEBI:57705"/>
        <dbReference type="ChEBI" id="CHEBI:58223"/>
        <dbReference type="ChEBI" id="CHEBI:61387"/>
        <dbReference type="ChEBI" id="CHEBI:61388"/>
        <dbReference type="EC" id="2.4.1.227"/>
    </reaction>
</comment>
<dbReference type="EMBL" id="JADBHS010000003">
    <property type="protein sequence ID" value="MBE2986003.1"/>
    <property type="molecule type" value="Genomic_DNA"/>
</dbReference>
<dbReference type="Proteomes" id="UP001318760">
    <property type="component" value="Unassembled WGS sequence"/>
</dbReference>
<dbReference type="SUPFAM" id="SSF53756">
    <property type="entry name" value="UDP-Glycosyltransferase/glycogen phosphorylase"/>
    <property type="match status" value="1"/>
</dbReference>
<comment type="caution">
    <text evidence="10">Lacks conserved residue(s) required for the propagation of feature annotation.</text>
</comment>
<keyword evidence="3 10" id="KW-0328">Glycosyltransferase</keyword>
<evidence type="ECO:0000256" key="7">
    <source>
        <dbReference type="ARBA" id="ARBA00023136"/>
    </source>
</evidence>
<evidence type="ECO:0000256" key="4">
    <source>
        <dbReference type="ARBA" id="ARBA00022679"/>
    </source>
</evidence>
<dbReference type="GO" id="GO:0071555">
    <property type="term" value="P:cell wall organization"/>
    <property type="evidence" value="ECO:0007669"/>
    <property type="project" value="UniProtKB-KW"/>
</dbReference>
<comment type="pathway">
    <text evidence="10">Cell wall biogenesis; peptidoglycan biosynthesis.</text>
</comment>
<evidence type="ECO:0000313" key="15">
    <source>
        <dbReference type="Proteomes" id="UP000650616"/>
    </source>
</evidence>
<keyword evidence="6 10" id="KW-0573">Peptidoglycan synthesis</keyword>
<feature type="binding site" evidence="10">
    <location>
        <position position="123"/>
    </location>
    <ligand>
        <name>UDP-N-acetyl-alpha-D-glucosamine</name>
        <dbReference type="ChEBI" id="CHEBI:57705"/>
    </ligand>
</feature>
<comment type="similarity">
    <text evidence="10">Belongs to the glycosyltransferase 28 family. MurG subfamily.</text>
</comment>
<keyword evidence="7 10" id="KW-0472">Membrane</keyword>
<evidence type="ECO:0000313" key="13">
    <source>
        <dbReference type="EMBL" id="MBE2986003.1"/>
    </source>
</evidence>
<dbReference type="GO" id="GO:0009252">
    <property type="term" value="P:peptidoglycan biosynthetic process"/>
    <property type="evidence" value="ECO:0007669"/>
    <property type="project" value="UniProtKB-UniRule"/>
</dbReference>
<dbReference type="GO" id="GO:0005886">
    <property type="term" value="C:plasma membrane"/>
    <property type="evidence" value="ECO:0007669"/>
    <property type="project" value="UniProtKB-SubCell"/>
</dbReference>
<keyword evidence="9 10" id="KW-0961">Cell wall biogenesis/degradation</keyword>
<evidence type="ECO:0000256" key="6">
    <source>
        <dbReference type="ARBA" id="ARBA00022984"/>
    </source>
</evidence>
<dbReference type="NCBIfam" id="TIGR01133">
    <property type="entry name" value="murG"/>
    <property type="match status" value="1"/>
</dbReference>
<dbReference type="HAMAP" id="MF_00033">
    <property type="entry name" value="MurG"/>
    <property type="match status" value="1"/>
</dbReference>
<feature type="domain" description="Glycosyl transferase family 28 C-terminal" evidence="12">
    <location>
        <begin position="170"/>
        <end position="337"/>
    </location>
</feature>
<dbReference type="InterPro" id="IPR004276">
    <property type="entry name" value="GlycoTrans_28_N"/>
</dbReference>
<evidence type="ECO:0000256" key="2">
    <source>
        <dbReference type="ARBA" id="ARBA00022618"/>
    </source>
</evidence>
<organism evidence="14 15">
    <name type="scientific">Campylobacter californiensis</name>
    <dbReference type="NCBI Taxonomy" id="1032243"/>
    <lineage>
        <taxon>Bacteria</taxon>
        <taxon>Pseudomonadati</taxon>
        <taxon>Campylobacterota</taxon>
        <taxon>Epsilonproteobacteria</taxon>
        <taxon>Campylobacterales</taxon>
        <taxon>Campylobacteraceae</taxon>
        <taxon>Campylobacter</taxon>
    </lineage>
</organism>
<sequence length="344" mass="38190">MIVISGGGTGGHLAIVKSLCEELNLRDQKPIFIGSTRGQDKLWFENDENFSERIFLESSGVVNKRGFDKILSLLNIFKLSLKCCKILKKHKARAVIIVGGYSAAPAAFAAIMCKISLFIHEQNAITGKLNRLLKPYAKGYYSSYDEISPCNYPVSSKFFATSRIRKELKTVIFLGGSQGARAINDLAVNLAPKLKESGIKIIHQCGKNALVKLKERYKNLGISLENDVEIFEFSKNLEQKMSIADLAISRAGASSLWELCANALPAIFIPYPHAAKNHQYYNAKFLFEKNIAKICLQNDSGVDTDSILKMIKEFDINHSSKALQSMIEQNGAKEIVDKIFSKLG</sequence>
<keyword evidence="4 10" id="KW-0808">Transferase</keyword>
<keyword evidence="1 10" id="KW-1003">Cell membrane</keyword>
<dbReference type="GO" id="GO:0005975">
    <property type="term" value="P:carbohydrate metabolic process"/>
    <property type="evidence" value="ECO:0007669"/>
    <property type="project" value="InterPro"/>
</dbReference>
<gene>
    <name evidence="10 14" type="primary">murG</name>
    <name evidence="13" type="ORF">CCAL12919_02470</name>
    <name evidence="14" type="ORF">CCAL9337_04655</name>
</gene>
<dbReference type="EC" id="2.4.1.227" evidence="10"/>
<dbReference type="GO" id="GO:0051301">
    <property type="term" value="P:cell division"/>
    <property type="evidence" value="ECO:0007669"/>
    <property type="project" value="UniProtKB-KW"/>
</dbReference>
<keyword evidence="5 10" id="KW-0133">Cell shape</keyword>
<dbReference type="InterPro" id="IPR006009">
    <property type="entry name" value="GlcNAc_MurG"/>
</dbReference>
<dbReference type="PANTHER" id="PTHR21015:SF22">
    <property type="entry name" value="GLYCOSYLTRANSFERASE"/>
    <property type="match status" value="1"/>
</dbReference>
<dbReference type="GO" id="GO:0050511">
    <property type="term" value="F:undecaprenyldiphospho-muramoylpentapeptide beta-N-acetylglucosaminyltransferase activity"/>
    <property type="evidence" value="ECO:0007669"/>
    <property type="project" value="UniProtKB-UniRule"/>
</dbReference>
<protein>
    <recommendedName>
        <fullName evidence="10">UDP-N-acetylglucosamine--N-acetylmuramyl-(pentapeptide) pyrophosphoryl-undecaprenol N-acetylglucosamine transferase</fullName>
        <ecNumber evidence="10">2.4.1.227</ecNumber>
    </recommendedName>
    <alternativeName>
        <fullName evidence="10">Undecaprenyl-PP-MurNAc-pentapeptide-UDPGlcNAc GlcNAc transferase</fullName>
    </alternativeName>
</protein>
<dbReference type="InterPro" id="IPR007235">
    <property type="entry name" value="Glyco_trans_28_C"/>
</dbReference>